<dbReference type="EMBL" id="JACAZI010000031">
    <property type="protein sequence ID" value="KAF7332884.1"/>
    <property type="molecule type" value="Genomic_DNA"/>
</dbReference>
<dbReference type="OrthoDB" id="3267098at2759"/>
<feature type="compositionally biased region" description="Polar residues" evidence="1">
    <location>
        <begin position="159"/>
        <end position="171"/>
    </location>
</feature>
<organism evidence="2 3">
    <name type="scientific">Mycena venus</name>
    <dbReference type="NCBI Taxonomy" id="2733690"/>
    <lineage>
        <taxon>Eukaryota</taxon>
        <taxon>Fungi</taxon>
        <taxon>Dikarya</taxon>
        <taxon>Basidiomycota</taxon>
        <taxon>Agaricomycotina</taxon>
        <taxon>Agaricomycetes</taxon>
        <taxon>Agaricomycetidae</taxon>
        <taxon>Agaricales</taxon>
        <taxon>Marasmiineae</taxon>
        <taxon>Mycenaceae</taxon>
        <taxon>Mycena</taxon>
    </lineage>
</organism>
<dbReference type="AlphaFoldDB" id="A0A8H6X2K0"/>
<comment type="caution">
    <text evidence="2">The sequence shown here is derived from an EMBL/GenBank/DDBJ whole genome shotgun (WGS) entry which is preliminary data.</text>
</comment>
<evidence type="ECO:0000256" key="1">
    <source>
        <dbReference type="SAM" id="MobiDB-lite"/>
    </source>
</evidence>
<accession>A0A8H6X2K0</accession>
<dbReference type="Proteomes" id="UP000620124">
    <property type="component" value="Unassembled WGS sequence"/>
</dbReference>
<evidence type="ECO:0000313" key="2">
    <source>
        <dbReference type="EMBL" id="KAF7332884.1"/>
    </source>
</evidence>
<gene>
    <name evidence="2" type="ORF">MVEN_02393700</name>
</gene>
<keyword evidence="3" id="KW-1185">Reference proteome</keyword>
<feature type="compositionally biased region" description="Acidic residues" evidence="1">
    <location>
        <begin position="188"/>
        <end position="198"/>
    </location>
</feature>
<feature type="region of interest" description="Disordered" evidence="1">
    <location>
        <begin position="154"/>
        <end position="244"/>
    </location>
</feature>
<reference evidence="2" key="1">
    <citation type="submission" date="2020-05" db="EMBL/GenBank/DDBJ databases">
        <title>Mycena genomes resolve the evolution of fungal bioluminescence.</title>
        <authorList>
            <person name="Tsai I.J."/>
        </authorList>
    </citation>
    <scope>NUCLEOTIDE SEQUENCE</scope>
    <source>
        <strain evidence="2">CCC161011</strain>
    </source>
</reference>
<protein>
    <submittedName>
        <fullName evidence="2">C2H2-type domain-containing protein</fullName>
    </submittedName>
</protein>
<proteinExistence type="predicted"/>
<sequence length="244" mass="27141">MSPVRALIAPPAMAAAAVVRGKKHRKKAPSKKKGLYVDFAESEALPYTAPEVHHHISHSLWDDPNVFSFLNPDKAIRGTGMLIGPSLALDFEEYDDNEEWHYHYVNIFVDRDMYVCYVGCGIGHYRVEILEELAEEDQLQQEDLFSRGMDDLEDAATPEQPTQDPDTQGNDPESRQEDVVAGGRDADGTDNEEDEWDSTYESGRRVMMKGGGGGSSSESEDEELGPEDREGSVDDVQEEGYAPL</sequence>
<evidence type="ECO:0000313" key="3">
    <source>
        <dbReference type="Proteomes" id="UP000620124"/>
    </source>
</evidence>
<name>A0A8H6X2K0_9AGAR</name>